<name>S8CYL9_9LAMI</name>
<dbReference type="Proteomes" id="UP000015453">
    <property type="component" value="Unassembled WGS sequence"/>
</dbReference>
<sequence>MIRILVNSGKLTEMKQVFNQMKQDSCQCHGSVFATGITAYADAGLLDEAISLYKSLSEFNCVNYTEPFVTLLQIMLKKSDHLQTCHRLFLENFQGWEVKSRIRSLNLLIDALCGMNRSELALDIFQEMSSNLWCYPGRETYKILMNGLCRDKRFTDATNLLLFMISNKGCRADVSIYRTFLESLCDNGEVDEALNLLGTILRKGFKAPKRYWKQLDSTQLQIRKEGSIQHTKASINEALIRGSFPCKHSYTSMIVDLYTEGRIAEGDHLIKQMQQKGFRSSSPIYEAKIAALFRSGEIDEAMAVVETEMVENNCIPTLKLHNTVLKGLHDAGEFTRALLHFRRMSKQVGCVPDKETYKCIVNALCCNGNSMEASRMLEKMVMESLWPEDETYTKVIHCLCLIKKPYIAAMWLEEMISEAKIPSSSVWTCLVSCFCAKTSSKNQILLLQILTE</sequence>
<comment type="similarity">
    <text evidence="1">Belongs to the PPR family. P subfamily.</text>
</comment>
<dbReference type="Pfam" id="PF13041">
    <property type="entry name" value="PPR_2"/>
    <property type="match status" value="1"/>
</dbReference>
<evidence type="ECO:0000313" key="4">
    <source>
        <dbReference type="EMBL" id="EPS70131.1"/>
    </source>
</evidence>
<gene>
    <name evidence="4" type="ORF">M569_04630</name>
</gene>
<feature type="repeat" description="PPR" evidence="3">
    <location>
        <begin position="353"/>
        <end position="387"/>
    </location>
</feature>
<dbReference type="InterPro" id="IPR011990">
    <property type="entry name" value="TPR-like_helical_dom_sf"/>
</dbReference>
<evidence type="ECO:0000313" key="5">
    <source>
        <dbReference type="Proteomes" id="UP000015453"/>
    </source>
</evidence>
<evidence type="ECO:0008006" key="6">
    <source>
        <dbReference type="Google" id="ProtNLM"/>
    </source>
</evidence>
<protein>
    <recommendedName>
        <fullName evidence="6">Pentacotripeptide-repeat region of PRORP domain-containing protein</fullName>
    </recommendedName>
</protein>
<feature type="repeat" description="PPR" evidence="3">
    <location>
        <begin position="281"/>
        <end position="316"/>
    </location>
</feature>
<dbReference type="InterPro" id="IPR050872">
    <property type="entry name" value="PPR_P_subfamily"/>
</dbReference>
<proteinExistence type="inferred from homology"/>
<organism evidence="4 5">
    <name type="scientific">Genlisea aurea</name>
    <dbReference type="NCBI Taxonomy" id="192259"/>
    <lineage>
        <taxon>Eukaryota</taxon>
        <taxon>Viridiplantae</taxon>
        <taxon>Streptophyta</taxon>
        <taxon>Embryophyta</taxon>
        <taxon>Tracheophyta</taxon>
        <taxon>Spermatophyta</taxon>
        <taxon>Magnoliopsida</taxon>
        <taxon>eudicotyledons</taxon>
        <taxon>Gunneridae</taxon>
        <taxon>Pentapetalae</taxon>
        <taxon>asterids</taxon>
        <taxon>lamiids</taxon>
        <taxon>Lamiales</taxon>
        <taxon>Lentibulariaceae</taxon>
        <taxon>Genlisea</taxon>
    </lineage>
</organism>
<feature type="repeat" description="PPR" evidence="3">
    <location>
        <begin position="173"/>
        <end position="207"/>
    </location>
</feature>
<dbReference type="PANTHER" id="PTHR46128">
    <property type="entry name" value="MITOCHONDRIAL GROUP I INTRON SPLICING FACTOR CCM1"/>
    <property type="match status" value="1"/>
</dbReference>
<feature type="non-terminal residue" evidence="4">
    <location>
        <position position="452"/>
    </location>
</feature>
<dbReference type="InterPro" id="IPR002885">
    <property type="entry name" value="PPR_rpt"/>
</dbReference>
<keyword evidence="2" id="KW-0677">Repeat</keyword>
<dbReference type="PANTHER" id="PTHR46128:SF233">
    <property type="entry name" value="PENTACOTRIPEPTIDE-REPEAT REGION OF PRORP DOMAIN-CONTAINING PROTEIN"/>
    <property type="match status" value="1"/>
</dbReference>
<reference evidence="4 5" key="1">
    <citation type="journal article" date="2013" name="BMC Genomics">
        <title>The miniature genome of a carnivorous plant Genlisea aurea contains a low number of genes and short non-coding sequences.</title>
        <authorList>
            <person name="Leushkin E.V."/>
            <person name="Sutormin R.A."/>
            <person name="Nabieva E.R."/>
            <person name="Penin A.A."/>
            <person name="Kondrashov A.S."/>
            <person name="Logacheva M.D."/>
        </authorList>
    </citation>
    <scope>NUCLEOTIDE SEQUENCE [LARGE SCALE GENOMIC DNA]</scope>
</reference>
<evidence type="ECO:0000256" key="3">
    <source>
        <dbReference type="PROSITE-ProRule" id="PRU00708"/>
    </source>
</evidence>
<dbReference type="EMBL" id="AUSU01001812">
    <property type="protein sequence ID" value="EPS70131.1"/>
    <property type="molecule type" value="Genomic_DNA"/>
</dbReference>
<dbReference type="AlphaFoldDB" id="S8CYL9"/>
<evidence type="ECO:0000256" key="2">
    <source>
        <dbReference type="ARBA" id="ARBA00022737"/>
    </source>
</evidence>
<dbReference type="Gene3D" id="1.25.40.10">
    <property type="entry name" value="Tetratricopeptide repeat domain"/>
    <property type="match status" value="4"/>
</dbReference>
<dbReference type="Pfam" id="PF12854">
    <property type="entry name" value="PPR_1"/>
    <property type="match status" value="2"/>
</dbReference>
<dbReference type="OrthoDB" id="767661at2759"/>
<accession>S8CYL9</accession>
<dbReference type="NCBIfam" id="TIGR00756">
    <property type="entry name" value="PPR"/>
    <property type="match status" value="4"/>
</dbReference>
<dbReference type="Pfam" id="PF01535">
    <property type="entry name" value="PPR"/>
    <property type="match status" value="3"/>
</dbReference>
<evidence type="ECO:0000256" key="1">
    <source>
        <dbReference type="ARBA" id="ARBA00007626"/>
    </source>
</evidence>
<comment type="caution">
    <text evidence="4">The sequence shown here is derived from an EMBL/GenBank/DDBJ whole genome shotgun (WGS) entry which is preliminary data.</text>
</comment>
<keyword evidence="5" id="KW-1185">Reference proteome</keyword>
<dbReference type="PROSITE" id="PS51375">
    <property type="entry name" value="PPR"/>
    <property type="match status" value="3"/>
</dbReference>